<keyword evidence="7" id="KW-1185">Reference proteome</keyword>
<dbReference type="PANTHER" id="PTHR33751:SF11">
    <property type="entry name" value="BLL4483 PROTEIN"/>
    <property type="match status" value="1"/>
</dbReference>
<feature type="domain" description="Cytochrome c" evidence="5">
    <location>
        <begin position="135"/>
        <end position="225"/>
    </location>
</feature>
<feature type="domain" description="Cytochrome c" evidence="5">
    <location>
        <begin position="34"/>
        <end position="121"/>
    </location>
</feature>
<dbReference type="InterPro" id="IPR036909">
    <property type="entry name" value="Cyt_c-like_dom_sf"/>
</dbReference>
<evidence type="ECO:0000313" key="6">
    <source>
        <dbReference type="EMBL" id="WMW81874.1"/>
    </source>
</evidence>
<reference evidence="6" key="1">
    <citation type="submission" date="2023-09" db="EMBL/GenBank/DDBJ databases">
        <title>Undibacterium sp. 20NA77.5 isolated from freshwater.</title>
        <authorList>
            <person name="Le V."/>
            <person name="Ko S.-R."/>
            <person name="Ahn C.-Y."/>
            <person name="Oh H.-M."/>
        </authorList>
    </citation>
    <scope>NUCLEOTIDE SEQUENCE</scope>
    <source>
        <strain evidence="6">20NA77.5</strain>
    </source>
</reference>
<evidence type="ECO:0000259" key="5">
    <source>
        <dbReference type="PROSITE" id="PS51007"/>
    </source>
</evidence>
<sequence length="263" mass="28223">MSSRLGSLHLVMVLTLGMSVTGLVGAQNGDSKVTQAASSLPVFTDSIEQRVQACVGCHGDQGRSTNQGYFPRIAGKPAGYLFNQLLNFRERKRTYPQMNYLVAHLSDAYLQEMAQYFASQNPPYAAPVASAASATVLERGKALVMQGDKQRALPACISCHGDRLTGEAPFVPGLLGLPRDYLVSQLGAWQTGNRRAHSPDCMAEISKKLRADDIEAVSTWLANQAIPQDTKPAPARATASATVRANQTSTATAWPMQCGSIQP</sequence>
<keyword evidence="3 4" id="KW-0408">Iron</keyword>
<dbReference type="PANTHER" id="PTHR33751">
    <property type="entry name" value="CBB3-TYPE CYTOCHROME C OXIDASE SUBUNIT FIXP"/>
    <property type="match status" value="1"/>
</dbReference>
<organism evidence="6 7">
    <name type="scientific">Undibacterium cyanobacteriorum</name>
    <dbReference type="NCBI Taxonomy" id="3073561"/>
    <lineage>
        <taxon>Bacteria</taxon>
        <taxon>Pseudomonadati</taxon>
        <taxon>Pseudomonadota</taxon>
        <taxon>Betaproteobacteria</taxon>
        <taxon>Burkholderiales</taxon>
        <taxon>Oxalobacteraceae</taxon>
        <taxon>Undibacterium</taxon>
    </lineage>
</organism>
<evidence type="ECO:0000256" key="3">
    <source>
        <dbReference type="ARBA" id="ARBA00023004"/>
    </source>
</evidence>
<dbReference type="SUPFAM" id="SSF46626">
    <property type="entry name" value="Cytochrome c"/>
    <property type="match status" value="2"/>
</dbReference>
<evidence type="ECO:0000313" key="7">
    <source>
        <dbReference type="Proteomes" id="UP001181355"/>
    </source>
</evidence>
<proteinExistence type="predicted"/>
<dbReference type="InterPro" id="IPR009056">
    <property type="entry name" value="Cyt_c-like_dom"/>
</dbReference>
<evidence type="ECO:0000256" key="1">
    <source>
        <dbReference type="ARBA" id="ARBA00022617"/>
    </source>
</evidence>
<dbReference type="Gene3D" id="1.10.760.10">
    <property type="entry name" value="Cytochrome c-like domain"/>
    <property type="match status" value="2"/>
</dbReference>
<accession>A0ABY9RM22</accession>
<name>A0ABY9RM22_9BURK</name>
<dbReference type="EMBL" id="CP133720">
    <property type="protein sequence ID" value="WMW81874.1"/>
    <property type="molecule type" value="Genomic_DNA"/>
</dbReference>
<dbReference type="InterPro" id="IPR024167">
    <property type="entry name" value="Cytochrome_c4-like"/>
</dbReference>
<keyword evidence="2 4" id="KW-0479">Metal-binding</keyword>
<dbReference type="InterPro" id="IPR050597">
    <property type="entry name" value="Cytochrome_c_Oxidase_Subunit"/>
</dbReference>
<gene>
    <name evidence="6" type="ORF">RF679_06210</name>
</gene>
<dbReference type="PIRSF" id="PIRSF000005">
    <property type="entry name" value="Cytochrome_c4"/>
    <property type="match status" value="1"/>
</dbReference>
<keyword evidence="1 4" id="KW-0349">Heme</keyword>
<dbReference type="PROSITE" id="PS51007">
    <property type="entry name" value="CYTC"/>
    <property type="match status" value="2"/>
</dbReference>
<protein>
    <submittedName>
        <fullName evidence="6">Cytochrome C</fullName>
    </submittedName>
</protein>
<evidence type="ECO:0000256" key="4">
    <source>
        <dbReference type="PROSITE-ProRule" id="PRU00433"/>
    </source>
</evidence>
<evidence type="ECO:0000256" key="2">
    <source>
        <dbReference type="ARBA" id="ARBA00022723"/>
    </source>
</evidence>
<dbReference type="Proteomes" id="UP001181355">
    <property type="component" value="Chromosome"/>
</dbReference>
<dbReference type="RefSeq" id="WP_309483351.1">
    <property type="nucleotide sequence ID" value="NZ_CP133720.1"/>
</dbReference>